<evidence type="ECO:0000313" key="2">
    <source>
        <dbReference type="EMBL" id="MCA9383215.1"/>
    </source>
</evidence>
<dbReference type="InterPro" id="IPR016195">
    <property type="entry name" value="Pol/histidinol_Pase-like"/>
</dbReference>
<evidence type="ECO:0000313" key="3">
    <source>
        <dbReference type="Proteomes" id="UP000783287"/>
    </source>
</evidence>
<evidence type="ECO:0000259" key="1">
    <source>
        <dbReference type="SMART" id="SM00481"/>
    </source>
</evidence>
<dbReference type="Proteomes" id="UP000783287">
    <property type="component" value="Unassembled WGS sequence"/>
</dbReference>
<sequence>MAKDFTHLHVHTDYSLLDGLNRIEDLFNKVQEYKMDSVAITDHGVLYGAGEFWKMSHDFHIKPIIGCEIYLAPKERTLREPVDGINYYHLVLLAKDLVGYKNLVKIVSTGQLEGMYYRPRADAETLKKYSEGIICTSACLAGPISRHIVRNEEEQALKWLKFLHHTFKENFYLELQRNGFKHSDSLSEKDIKTYDEETLRFLNEQIKVNNKLREYSERFKIP</sequence>
<dbReference type="InterPro" id="IPR004013">
    <property type="entry name" value="PHP_dom"/>
</dbReference>
<reference evidence="2" key="2">
    <citation type="journal article" date="2021" name="Microbiome">
        <title>Successional dynamics and alternative stable states in a saline activated sludge microbial community over 9 years.</title>
        <authorList>
            <person name="Wang Y."/>
            <person name="Ye J."/>
            <person name="Ju F."/>
            <person name="Liu L."/>
            <person name="Boyd J.A."/>
            <person name="Deng Y."/>
            <person name="Parks D.H."/>
            <person name="Jiang X."/>
            <person name="Yin X."/>
            <person name="Woodcroft B.J."/>
            <person name="Tyson G.W."/>
            <person name="Hugenholtz P."/>
            <person name="Polz M.F."/>
            <person name="Zhang T."/>
        </authorList>
    </citation>
    <scope>NUCLEOTIDE SEQUENCE</scope>
    <source>
        <strain evidence="2">HKST-UBA14</strain>
    </source>
</reference>
<dbReference type="GO" id="GO:0006260">
    <property type="term" value="P:DNA replication"/>
    <property type="evidence" value="ECO:0007669"/>
    <property type="project" value="InterPro"/>
</dbReference>
<dbReference type="InterPro" id="IPR004805">
    <property type="entry name" value="DnaE2/DnaE/PolC"/>
</dbReference>
<organism evidence="2 3">
    <name type="scientific">Candidatus Dojkabacteria bacterium</name>
    <dbReference type="NCBI Taxonomy" id="2099670"/>
    <lineage>
        <taxon>Bacteria</taxon>
        <taxon>Candidatus Dojkabacteria</taxon>
    </lineage>
</organism>
<dbReference type="SUPFAM" id="SSF89550">
    <property type="entry name" value="PHP domain-like"/>
    <property type="match status" value="1"/>
</dbReference>
<name>A0A955L526_9BACT</name>
<dbReference type="PANTHER" id="PTHR32294:SF0">
    <property type="entry name" value="DNA POLYMERASE III SUBUNIT ALPHA"/>
    <property type="match status" value="1"/>
</dbReference>
<accession>A0A955L526</accession>
<dbReference type="Gene3D" id="3.20.20.140">
    <property type="entry name" value="Metal-dependent hydrolases"/>
    <property type="match status" value="1"/>
</dbReference>
<dbReference type="EMBL" id="JAGQLK010000040">
    <property type="protein sequence ID" value="MCA9383215.1"/>
    <property type="molecule type" value="Genomic_DNA"/>
</dbReference>
<dbReference type="SMART" id="SM00481">
    <property type="entry name" value="POLIIIAc"/>
    <property type="match status" value="1"/>
</dbReference>
<protein>
    <submittedName>
        <fullName evidence="2">PHP domain-containing protein</fullName>
    </submittedName>
</protein>
<dbReference type="GO" id="GO:0008408">
    <property type="term" value="F:3'-5' exonuclease activity"/>
    <property type="evidence" value="ECO:0007669"/>
    <property type="project" value="InterPro"/>
</dbReference>
<proteinExistence type="predicted"/>
<dbReference type="AlphaFoldDB" id="A0A955L526"/>
<dbReference type="PANTHER" id="PTHR32294">
    <property type="entry name" value="DNA POLYMERASE III SUBUNIT ALPHA"/>
    <property type="match status" value="1"/>
</dbReference>
<dbReference type="Pfam" id="PF02811">
    <property type="entry name" value="PHP"/>
    <property type="match status" value="1"/>
</dbReference>
<gene>
    <name evidence="2" type="ORF">KC909_02515</name>
</gene>
<feature type="non-terminal residue" evidence="2">
    <location>
        <position position="222"/>
    </location>
</feature>
<comment type="caution">
    <text evidence="2">The sequence shown here is derived from an EMBL/GenBank/DDBJ whole genome shotgun (WGS) entry which is preliminary data.</text>
</comment>
<dbReference type="InterPro" id="IPR003141">
    <property type="entry name" value="Pol/His_phosphatase_N"/>
</dbReference>
<reference evidence="2" key="1">
    <citation type="submission" date="2020-04" db="EMBL/GenBank/DDBJ databases">
        <authorList>
            <person name="Zhang T."/>
        </authorList>
    </citation>
    <scope>NUCLEOTIDE SEQUENCE</scope>
    <source>
        <strain evidence="2">HKST-UBA14</strain>
    </source>
</reference>
<feature type="domain" description="Polymerase/histidinol phosphatase N-terminal" evidence="1">
    <location>
        <begin position="6"/>
        <end position="73"/>
    </location>
</feature>